<evidence type="ECO:0000259" key="4">
    <source>
        <dbReference type="Pfam" id="PF00890"/>
    </source>
</evidence>
<name>A0A1I6UVZ6_9EURY</name>
<accession>A0A1I6UVZ6</accession>
<evidence type="ECO:0000313" key="5">
    <source>
        <dbReference type="EMBL" id="SFT05507.1"/>
    </source>
</evidence>
<dbReference type="OrthoDB" id="197288at2157"/>
<evidence type="ECO:0000313" key="6">
    <source>
        <dbReference type="Proteomes" id="UP000199199"/>
    </source>
</evidence>
<dbReference type="Gene3D" id="3.50.50.60">
    <property type="entry name" value="FAD/NAD(P)-binding domain"/>
    <property type="match status" value="2"/>
</dbReference>
<dbReference type="InterPro" id="IPR036188">
    <property type="entry name" value="FAD/NAD-bd_sf"/>
</dbReference>
<dbReference type="PANTHER" id="PTHR43400:SF11">
    <property type="entry name" value="ANAEROBIC GLYCEROL-3-PHOSPHATE DEHYDROGENASE SUBUNIT B"/>
    <property type="match status" value="1"/>
</dbReference>
<dbReference type="GO" id="GO:0004368">
    <property type="term" value="F:glycerol-3-phosphate dehydrogenase (quinone) activity"/>
    <property type="evidence" value="ECO:0007669"/>
    <property type="project" value="InterPro"/>
</dbReference>
<organism evidence="5 6">
    <name type="scientific">Halostagnicola kamekurae</name>
    <dbReference type="NCBI Taxonomy" id="619731"/>
    <lineage>
        <taxon>Archaea</taxon>
        <taxon>Methanobacteriati</taxon>
        <taxon>Methanobacteriota</taxon>
        <taxon>Stenosarchaea group</taxon>
        <taxon>Halobacteria</taxon>
        <taxon>Halobacteriales</taxon>
        <taxon>Natrialbaceae</taxon>
        <taxon>Halostagnicola</taxon>
    </lineage>
</organism>
<evidence type="ECO:0000256" key="3">
    <source>
        <dbReference type="ARBA" id="ARBA00023002"/>
    </source>
</evidence>
<keyword evidence="3" id="KW-0560">Oxidoreductase</keyword>
<dbReference type="InterPro" id="IPR003953">
    <property type="entry name" value="FAD-dep_OxRdtase_2_FAD-bd"/>
</dbReference>
<reference evidence="6" key="1">
    <citation type="submission" date="2016-10" db="EMBL/GenBank/DDBJ databases">
        <authorList>
            <person name="Varghese N."/>
            <person name="Submissions S."/>
        </authorList>
    </citation>
    <scope>NUCLEOTIDE SEQUENCE [LARGE SCALE GENOMIC DNA]</scope>
    <source>
        <strain evidence="6">DSM 22427</strain>
    </source>
</reference>
<dbReference type="InterPro" id="IPR009158">
    <property type="entry name" value="G3P_DH_GlpB_su"/>
</dbReference>
<keyword evidence="1" id="KW-0285">Flavoprotein</keyword>
<gene>
    <name evidence="5" type="ORF">SAMN04488556_4128</name>
</gene>
<keyword evidence="6" id="KW-1185">Reference proteome</keyword>
<evidence type="ECO:0000256" key="2">
    <source>
        <dbReference type="ARBA" id="ARBA00022643"/>
    </source>
</evidence>
<proteinExistence type="predicted"/>
<protein>
    <submittedName>
        <fullName evidence="5">Glycerol 3-phosphate dehydrogenase (Quinone) subunit B</fullName>
    </submittedName>
</protein>
<evidence type="ECO:0000256" key="1">
    <source>
        <dbReference type="ARBA" id="ARBA00022630"/>
    </source>
</evidence>
<dbReference type="EMBL" id="FOZS01000007">
    <property type="protein sequence ID" value="SFT05507.1"/>
    <property type="molecule type" value="Genomic_DNA"/>
</dbReference>
<dbReference type="RefSeq" id="WP_092907530.1">
    <property type="nucleotide sequence ID" value="NZ_FOZS01000007.1"/>
</dbReference>
<feature type="domain" description="FAD-dependent oxidoreductase 2 FAD-binding" evidence="4">
    <location>
        <begin position="6"/>
        <end position="435"/>
    </location>
</feature>
<keyword evidence="2" id="KW-0288">FMN</keyword>
<dbReference type="PANTHER" id="PTHR43400">
    <property type="entry name" value="FUMARATE REDUCTASE"/>
    <property type="match status" value="1"/>
</dbReference>
<dbReference type="InterPro" id="IPR050315">
    <property type="entry name" value="FAD-oxidoreductase_2"/>
</dbReference>
<dbReference type="Pfam" id="PF00890">
    <property type="entry name" value="FAD_binding_2"/>
    <property type="match status" value="1"/>
</dbReference>
<dbReference type="Proteomes" id="UP000199199">
    <property type="component" value="Unassembled WGS sequence"/>
</dbReference>
<dbReference type="PIRSF" id="PIRSF000141">
    <property type="entry name" value="Anaerobic_G3P_dh"/>
    <property type="match status" value="1"/>
</dbReference>
<dbReference type="NCBIfam" id="TIGR03378">
    <property type="entry name" value="glycerol3P_GlpB"/>
    <property type="match status" value="1"/>
</dbReference>
<dbReference type="NCBIfam" id="NF003722">
    <property type="entry name" value="PRK05329.1-5"/>
    <property type="match status" value="1"/>
</dbReference>
<sequence>MAIESDVLVIGGGLAGVTSAVAAARTGADVRLLSHKKTTLRQASGLADGLGYIPGRSRSDDQSEYLSQERKDFRELRASRDEYQGPLIRPFDGFTALPDDHPYSVLGEDALRSGLSLFDDLVGDTYLGEHTEKNALVPTFGGTIKPTARYPRSVAAGIASDERPMLVVGFRSLTDFDARMVADNLEAADVPFEVTGAEVEFTEQFPADAKVTRYARVLDHDERIGGTPARQALVDAVETSANDVERIGFPALLGDDNAQEVRADLGDRLGADVFEIPTGPPSLPGLRLEDQLYAALDTEGVQYETGCPVVDYETTVETPGKLESVLVERSGRKIPYTAATFVLATGGLVGKGIDSDRDHVYEPVFDCHIPQPSDRYDWFTDDAFGDHLYARFGIEHDTTMRPLDADGNPEFTNLYAAGAVVGGADVAREKSASGVSLATGVVAGRKAAAAISDSSADLKMTKI</sequence>
<dbReference type="AlphaFoldDB" id="A0A1I6UVZ6"/>
<dbReference type="GO" id="GO:0009331">
    <property type="term" value="C:glycerol-3-phosphate dehydrogenase (FAD) complex"/>
    <property type="evidence" value="ECO:0007669"/>
    <property type="project" value="InterPro"/>
</dbReference>
<dbReference type="SUPFAM" id="SSF51905">
    <property type="entry name" value="FAD/NAD(P)-binding domain"/>
    <property type="match status" value="1"/>
</dbReference>